<evidence type="ECO:0000313" key="2">
    <source>
        <dbReference type="EMBL" id="GLQ18304.1"/>
    </source>
</evidence>
<accession>A0ABQ5USQ2</accession>
<dbReference type="InterPro" id="IPR003033">
    <property type="entry name" value="SCP2_sterol-bd_dom"/>
</dbReference>
<gene>
    <name evidence="2" type="ORF">GCM10007879_25530</name>
</gene>
<proteinExistence type="predicted"/>
<organism evidence="2 3">
    <name type="scientific">Maritalea porphyrae</name>
    <dbReference type="NCBI Taxonomy" id="880732"/>
    <lineage>
        <taxon>Bacteria</taxon>
        <taxon>Pseudomonadati</taxon>
        <taxon>Pseudomonadota</taxon>
        <taxon>Alphaproteobacteria</taxon>
        <taxon>Hyphomicrobiales</taxon>
        <taxon>Devosiaceae</taxon>
        <taxon>Maritalea</taxon>
    </lineage>
</organism>
<sequence>MRYEGRIDLSMTKKTHRGQPRIFRDPKAGPISRALPLFPLQPVLRRIVRHVAKIHPELFERLETGAFKTFLIDAKGIPFLLVLKPDPNSPTLVARSRHDEIQYDVLVSGKFSTLLQMIDSKSDSDALFFNRNILISGDTEAILLLRNALDDMDTTLADDVATAFGPLAKPMRASINLANRITGARA</sequence>
<reference evidence="2" key="1">
    <citation type="journal article" date="2014" name="Int. J. Syst. Evol. Microbiol.">
        <title>Complete genome of a new Firmicutes species belonging to the dominant human colonic microbiota ('Ruminococcus bicirculans') reveals two chromosomes and a selective capacity to utilize plant glucans.</title>
        <authorList>
            <consortium name="NISC Comparative Sequencing Program"/>
            <person name="Wegmann U."/>
            <person name="Louis P."/>
            <person name="Goesmann A."/>
            <person name="Henrissat B."/>
            <person name="Duncan S.H."/>
            <person name="Flint H.J."/>
        </authorList>
    </citation>
    <scope>NUCLEOTIDE SEQUENCE</scope>
    <source>
        <strain evidence="2">NBRC 107169</strain>
    </source>
</reference>
<dbReference type="Proteomes" id="UP001161405">
    <property type="component" value="Unassembled WGS sequence"/>
</dbReference>
<dbReference type="Pfam" id="PF02036">
    <property type="entry name" value="SCP2"/>
    <property type="match status" value="1"/>
</dbReference>
<protein>
    <submittedName>
        <fullName evidence="2">SCP2 domain-containing protein</fullName>
    </submittedName>
</protein>
<evidence type="ECO:0000313" key="3">
    <source>
        <dbReference type="Proteomes" id="UP001161405"/>
    </source>
</evidence>
<dbReference type="SUPFAM" id="SSF55718">
    <property type="entry name" value="SCP-like"/>
    <property type="match status" value="1"/>
</dbReference>
<reference evidence="2" key="2">
    <citation type="submission" date="2023-01" db="EMBL/GenBank/DDBJ databases">
        <title>Draft genome sequence of Maritalea porphyrae strain NBRC 107169.</title>
        <authorList>
            <person name="Sun Q."/>
            <person name="Mori K."/>
        </authorList>
    </citation>
    <scope>NUCLEOTIDE SEQUENCE</scope>
    <source>
        <strain evidence="2">NBRC 107169</strain>
    </source>
</reference>
<comment type="caution">
    <text evidence="2">The sequence shown here is derived from an EMBL/GenBank/DDBJ whole genome shotgun (WGS) entry which is preliminary data.</text>
</comment>
<dbReference type="EMBL" id="BSNI01000002">
    <property type="protein sequence ID" value="GLQ18304.1"/>
    <property type="molecule type" value="Genomic_DNA"/>
</dbReference>
<keyword evidence="3" id="KW-1185">Reference proteome</keyword>
<name>A0ABQ5USQ2_9HYPH</name>
<feature type="domain" description="SCP2" evidence="1">
    <location>
        <begin position="57"/>
        <end position="150"/>
    </location>
</feature>
<dbReference type="InterPro" id="IPR036527">
    <property type="entry name" value="SCP2_sterol-bd_dom_sf"/>
</dbReference>
<evidence type="ECO:0000259" key="1">
    <source>
        <dbReference type="Pfam" id="PF02036"/>
    </source>
</evidence>